<accession>A0A2N9HI40</accession>
<dbReference type="AlphaFoldDB" id="A0A2N9HI40"/>
<dbReference type="EMBL" id="OIVN01003528">
    <property type="protein sequence ID" value="SPD11872.1"/>
    <property type="molecule type" value="Genomic_DNA"/>
</dbReference>
<evidence type="ECO:0000313" key="1">
    <source>
        <dbReference type="EMBL" id="SPD11872.1"/>
    </source>
</evidence>
<sequence length="76" mass="8528">MRRVIIFLHLVLSFFFVFGFVGVPIVHQVLEQIRGCEARGVVARELRFGSRSRSRRLRIGQVDAESSGVGGVVEVE</sequence>
<proteinExistence type="predicted"/>
<dbReference type="EMBL" id="OIVN01005146">
    <property type="protein sequence ID" value="SPD21120.1"/>
    <property type="molecule type" value="Genomic_DNA"/>
</dbReference>
<protein>
    <submittedName>
        <fullName evidence="1">Uncharacterized protein</fullName>
    </submittedName>
</protein>
<reference evidence="1" key="1">
    <citation type="submission" date="2018-02" db="EMBL/GenBank/DDBJ databases">
        <authorList>
            <person name="Cohen D.B."/>
            <person name="Kent A.D."/>
        </authorList>
    </citation>
    <scope>NUCLEOTIDE SEQUENCE</scope>
</reference>
<gene>
    <name evidence="1" type="ORF">FSB_LOCUS39754</name>
    <name evidence="2" type="ORF">FSB_LOCUS49002</name>
</gene>
<organism evidence="1">
    <name type="scientific">Fagus sylvatica</name>
    <name type="common">Beechnut</name>
    <dbReference type="NCBI Taxonomy" id="28930"/>
    <lineage>
        <taxon>Eukaryota</taxon>
        <taxon>Viridiplantae</taxon>
        <taxon>Streptophyta</taxon>
        <taxon>Embryophyta</taxon>
        <taxon>Tracheophyta</taxon>
        <taxon>Spermatophyta</taxon>
        <taxon>Magnoliopsida</taxon>
        <taxon>eudicotyledons</taxon>
        <taxon>Gunneridae</taxon>
        <taxon>Pentapetalae</taxon>
        <taxon>rosids</taxon>
        <taxon>fabids</taxon>
        <taxon>Fagales</taxon>
        <taxon>Fagaceae</taxon>
        <taxon>Fagus</taxon>
    </lineage>
</organism>
<name>A0A2N9HI40_FAGSY</name>
<evidence type="ECO:0000313" key="2">
    <source>
        <dbReference type="EMBL" id="SPD21120.1"/>
    </source>
</evidence>